<dbReference type="InterPro" id="IPR056017">
    <property type="entry name" value="DUF7596"/>
</dbReference>
<dbReference type="Gene3D" id="3.40.630.90">
    <property type="match status" value="1"/>
</dbReference>
<feature type="domain" description="DUF7596" evidence="1">
    <location>
        <begin position="19"/>
        <end position="138"/>
    </location>
</feature>
<dbReference type="AlphaFoldDB" id="A0A0N5D0P2"/>
<organism evidence="4">
    <name type="scientific">Thelazia callipaeda</name>
    <name type="common">Oriental eyeworm</name>
    <name type="synonym">Parasitic nematode</name>
    <dbReference type="NCBI Taxonomy" id="103827"/>
    <lineage>
        <taxon>Eukaryota</taxon>
        <taxon>Metazoa</taxon>
        <taxon>Ecdysozoa</taxon>
        <taxon>Nematoda</taxon>
        <taxon>Chromadorea</taxon>
        <taxon>Rhabditida</taxon>
        <taxon>Spirurina</taxon>
        <taxon>Spiruromorpha</taxon>
        <taxon>Thelazioidea</taxon>
        <taxon>Thelaziidae</taxon>
        <taxon>Thelazia</taxon>
    </lineage>
</organism>
<dbReference type="Pfam" id="PF24524">
    <property type="entry name" value="DUF7596"/>
    <property type="match status" value="1"/>
</dbReference>
<name>A0A0N5D0P2_THECL</name>
<protein>
    <submittedName>
        <fullName evidence="4">Acetyltransf_18 domain-containing protein</fullName>
    </submittedName>
</protein>
<keyword evidence="3" id="KW-1185">Reference proteome</keyword>
<sequence>MRIKAKGDNYDDGRNDSFTGALNAMVSMIKYSASQAYCMAVKIDQSISDKYINIEPTNNSSCYQIVDVQDVAEDMSLQPLFIQVHHNPKNRLPLQHLIDEAAGRTLGNVNLELTKNITVDLTDDDDIDLWRDKAGFVVRDNLYLCELTVNKSQFEKTLRIDTTVNISEFHDSQMQEILKFDKTLCFIDRSKYLQYLFKCTKVIVAENNDKLIMGYGIFEKDRILALYANDSGTAHAIVQKMLQLMDYTEVTFCTKKGCWSIEDQPETGLEKIKRLHTRTTSVNIVWEKIFALNVGVNLI</sequence>
<reference evidence="4" key="1">
    <citation type="submission" date="2017-02" db="UniProtKB">
        <authorList>
            <consortium name="WormBaseParasite"/>
        </authorList>
    </citation>
    <scope>IDENTIFICATION</scope>
</reference>
<evidence type="ECO:0000313" key="4">
    <source>
        <dbReference type="WBParaSite" id="TCLT_0000637701-mRNA-1"/>
    </source>
</evidence>
<dbReference type="Proteomes" id="UP000276776">
    <property type="component" value="Unassembled WGS sequence"/>
</dbReference>
<evidence type="ECO:0000259" key="1">
    <source>
        <dbReference type="Pfam" id="PF24524"/>
    </source>
</evidence>
<evidence type="ECO:0000313" key="2">
    <source>
        <dbReference type="EMBL" id="VDN03710.1"/>
    </source>
</evidence>
<dbReference type="OMA" id="CELTVNK"/>
<dbReference type="WBParaSite" id="TCLT_0000637701-mRNA-1">
    <property type="protein sequence ID" value="TCLT_0000637701-mRNA-1"/>
    <property type="gene ID" value="TCLT_0000637701"/>
</dbReference>
<reference evidence="2 3" key="2">
    <citation type="submission" date="2018-11" db="EMBL/GenBank/DDBJ databases">
        <authorList>
            <consortium name="Pathogen Informatics"/>
        </authorList>
    </citation>
    <scope>NUCLEOTIDE SEQUENCE [LARGE SCALE GENOMIC DNA]</scope>
</reference>
<dbReference type="EMBL" id="UYYF01004409">
    <property type="protein sequence ID" value="VDN03710.1"/>
    <property type="molecule type" value="Genomic_DNA"/>
</dbReference>
<gene>
    <name evidence="2" type="ORF">TCLT_LOCUS6366</name>
</gene>
<dbReference type="OrthoDB" id="5912250at2759"/>
<accession>A0A0N5D0P2</accession>
<proteinExistence type="predicted"/>
<evidence type="ECO:0000313" key="3">
    <source>
        <dbReference type="Proteomes" id="UP000276776"/>
    </source>
</evidence>